<evidence type="ECO:0000313" key="1">
    <source>
        <dbReference type="EMBL" id="WQJ51217.1"/>
    </source>
</evidence>
<sequence>MKKVFKIVITCMIALLLVNCWVTDDYTGNSNFSLLSYSQTTVAQVNDTSNINRENNEKLICKILTGGQLQLTHKNVIFDEGTNIKFDSQLIGNKIIISETGDFGKSGKYAYYILVAKVGVIKDGDYIIVVKRNDHIRQEFKFHYDSSKAK</sequence>
<name>A0ABZ0Z0V4_9CAUD</name>
<keyword evidence="2" id="KW-1185">Reference proteome</keyword>
<protein>
    <recommendedName>
        <fullName evidence="3">Lipoprotein</fullName>
    </recommendedName>
</protein>
<proteinExistence type="predicted"/>
<reference evidence="1 2" key="1">
    <citation type="submission" date="2023-11" db="EMBL/GenBank/DDBJ databases">
        <authorList>
            <person name="Cook R."/>
            <person name="Crisci M."/>
            <person name="Pye H."/>
            <person name="Adriaenssens E."/>
            <person name="Santini J."/>
        </authorList>
    </citation>
    <scope>NUCLEOTIDE SEQUENCE [LARGE SCALE GENOMIC DNA]</scope>
    <source>
        <strain evidence="1">Lak_Megaphage_RVC_AP3_GC26</strain>
    </source>
</reference>
<evidence type="ECO:0000313" key="2">
    <source>
        <dbReference type="Proteomes" id="UP001348805"/>
    </source>
</evidence>
<organism evidence="1 2">
    <name type="scientific">phage Lak_Megaphage_RVC_AP3_GC26</name>
    <dbReference type="NCBI Taxonomy" id="3109225"/>
    <lineage>
        <taxon>Viruses</taxon>
        <taxon>Duplodnaviria</taxon>
        <taxon>Heunggongvirae</taxon>
        <taxon>Uroviricota</taxon>
        <taxon>Caudoviricetes</taxon>
        <taxon>Caudoviricetes code 15 clade</taxon>
    </lineage>
</organism>
<accession>A0ABZ0Z0V4</accession>
<dbReference type="EMBL" id="OR769219">
    <property type="protein sequence ID" value="WQJ51217.1"/>
    <property type="molecule type" value="Genomic_DNA"/>
</dbReference>
<dbReference type="Proteomes" id="UP001348805">
    <property type="component" value="Segment"/>
</dbReference>
<evidence type="ECO:0008006" key="3">
    <source>
        <dbReference type="Google" id="ProtNLM"/>
    </source>
</evidence>